<accession>A0A7D5TIR9</accession>
<evidence type="ECO:0000313" key="4">
    <source>
        <dbReference type="EMBL" id="QLH84176.1"/>
    </source>
</evidence>
<feature type="compositionally biased region" description="Basic and acidic residues" evidence="1">
    <location>
        <begin position="160"/>
        <end position="174"/>
    </location>
</feature>
<evidence type="ECO:0000259" key="3">
    <source>
        <dbReference type="Pfam" id="PF26413"/>
    </source>
</evidence>
<evidence type="ECO:0000256" key="2">
    <source>
        <dbReference type="SAM" id="Phobius"/>
    </source>
</evidence>
<dbReference type="Pfam" id="PF26413">
    <property type="entry name" value="DUF8108"/>
    <property type="match status" value="1"/>
</dbReference>
<evidence type="ECO:0000313" key="5">
    <source>
        <dbReference type="Proteomes" id="UP000509346"/>
    </source>
</evidence>
<feature type="transmembrane region" description="Helical" evidence="2">
    <location>
        <begin position="17"/>
        <end position="40"/>
    </location>
</feature>
<evidence type="ECO:0000256" key="1">
    <source>
        <dbReference type="SAM" id="MobiDB-lite"/>
    </source>
</evidence>
<dbReference type="EMBL" id="CP058909">
    <property type="protein sequence ID" value="QLH84176.1"/>
    <property type="molecule type" value="Genomic_DNA"/>
</dbReference>
<keyword evidence="2" id="KW-0472">Membrane</keyword>
<dbReference type="KEGG" id="hpel:HZS54_22180"/>
<keyword evidence="2" id="KW-1133">Transmembrane helix</keyword>
<name>A0A7D5TIR9_9EURY</name>
<dbReference type="AlphaFoldDB" id="A0A7D5TIR9"/>
<organism evidence="4 5">
    <name type="scientific">Halosimplex pelagicum</name>
    <dbReference type="NCBI Taxonomy" id="869886"/>
    <lineage>
        <taxon>Archaea</taxon>
        <taxon>Methanobacteriati</taxon>
        <taxon>Methanobacteriota</taxon>
        <taxon>Stenosarchaea group</taxon>
        <taxon>Halobacteria</taxon>
        <taxon>Halobacteriales</taxon>
        <taxon>Haloarculaceae</taxon>
        <taxon>Halosimplex</taxon>
    </lineage>
</organism>
<dbReference type="OrthoDB" id="53394at2157"/>
<dbReference type="RefSeq" id="WP_179919271.1">
    <property type="nucleotide sequence ID" value="NZ_CP058909.1"/>
</dbReference>
<sequence length="174" mass="18333">MADDGGSLVSLADEVSALLNGVAGWLLVWLGLTGVAVVAARAAGGTLFSLPPALVVLALSVVAVVAGVAVNPRFERSYARSRFGRVPAVERRTVRPSEAVDEPCVVCGETVDRGLCRRYREEFVVAGLALTATDGEENYYCLDCAATELGIDTDPVDESTADRETDGERLAESE</sequence>
<dbReference type="Proteomes" id="UP000509346">
    <property type="component" value="Chromosome"/>
</dbReference>
<dbReference type="InterPro" id="IPR058421">
    <property type="entry name" value="DUF8108_C"/>
</dbReference>
<proteinExistence type="predicted"/>
<reference evidence="4 5" key="1">
    <citation type="submission" date="2020-07" db="EMBL/GenBank/DDBJ databases">
        <title>Halosimplex litoreum sp. nov. and Halosimplex rubrum sp. nov., isolated from different salt environments.</title>
        <authorList>
            <person name="Cui H."/>
        </authorList>
    </citation>
    <scope>NUCLEOTIDE SEQUENCE [LARGE SCALE GENOMIC DNA]</scope>
    <source>
        <strain evidence="4 5">R2</strain>
    </source>
</reference>
<keyword evidence="2" id="KW-0812">Transmembrane</keyword>
<keyword evidence="5" id="KW-1185">Reference proteome</keyword>
<gene>
    <name evidence="4" type="ORF">HZS54_22180</name>
</gene>
<feature type="region of interest" description="Disordered" evidence="1">
    <location>
        <begin position="153"/>
        <end position="174"/>
    </location>
</feature>
<feature type="domain" description="DUF8108" evidence="3">
    <location>
        <begin position="75"/>
        <end position="145"/>
    </location>
</feature>
<protein>
    <recommendedName>
        <fullName evidence="3">DUF8108 domain-containing protein</fullName>
    </recommendedName>
</protein>
<feature type="transmembrane region" description="Helical" evidence="2">
    <location>
        <begin position="47"/>
        <end position="70"/>
    </location>
</feature>
<dbReference type="GeneID" id="56085359"/>